<reference evidence="2 3" key="1">
    <citation type="journal article" date="2020" name="Cell">
        <title>Large-Scale Comparative Analyses of Tick Genomes Elucidate Their Genetic Diversity and Vector Capacities.</title>
        <authorList>
            <consortium name="Tick Genome and Microbiome Consortium (TIGMIC)"/>
            <person name="Jia N."/>
            <person name="Wang J."/>
            <person name="Shi W."/>
            <person name="Du L."/>
            <person name="Sun Y."/>
            <person name="Zhan W."/>
            <person name="Jiang J.F."/>
            <person name="Wang Q."/>
            <person name="Zhang B."/>
            <person name="Ji P."/>
            <person name="Bell-Sakyi L."/>
            <person name="Cui X.M."/>
            <person name="Yuan T.T."/>
            <person name="Jiang B.G."/>
            <person name="Yang W.F."/>
            <person name="Lam T.T."/>
            <person name="Chang Q.C."/>
            <person name="Ding S.J."/>
            <person name="Wang X.J."/>
            <person name="Zhu J.G."/>
            <person name="Ruan X.D."/>
            <person name="Zhao L."/>
            <person name="Wei J.T."/>
            <person name="Ye R.Z."/>
            <person name="Que T.C."/>
            <person name="Du C.H."/>
            <person name="Zhou Y.H."/>
            <person name="Cheng J.X."/>
            <person name="Dai P.F."/>
            <person name="Guo W.B."/>
            <person name="Han X.H."/>
            <person name="Huang E.J."/>
            <person name="Li L.F."/>
            <person name="Wei W."/>
            <person name="Gao Y.C."/>
            <person name="Liu J.Z."/>
            <person name="Shao H.Z."/>
            <person name="Wang X."/>
            <person name="Wang C.C."/>
            <person name="Yang T.C."/>
            <person name="Huo Q.B."/>
            <person name="Li W."/>
            <person name="Chen H.Y."/>
            <person name="Chen S.E."/>
            <person name="Zhou L.G."/>
            <person name="Ni X.B."/>
            <person name="Tian J.H."/>
            <person name="Sheng Y."/>
            <person name="Liu T."/>
            <person name="Pan Y.S."/>
            <person name="Xia L.Y."/>
            <person name="Li J."/>
            <person name="Zhao F."/>
            <person name="Cao W.C."/>
        </authorList>
    </citation>
    <scope>NUCLEOTIDE SEQUENCE [LARGE SCALE GENOMIC DNA]</scope>
    <source>
        <strain evidence="2">HaeL-2018</strain>
    </source>
</reference>
<gene>
    <name evidence="2" type="ORF">HPB48_002446</name>
</gene>
<evidence type="ECO:0000313" key="3">
    <source>
        <dbReference type="Proteomes" id="UP000821853"/>
    </source>
</evidence>
<dbReference type="AlphaFoldDB" id="A0A9J6FAX2"/>
<evidence type="ECO:0000256" key="1">
    <source>
        <dbReference type="SAM" id="MobiDB-lite"/>
    </source>
</evidence>
<feature type="compositionally biased region" description="Polar residues" evidence="1">
    <location>
        <begin position="290"/>
        <end position="306"/>
    </location>
</feature>
<organism evidence="2 3">
    <name type="scientific">Haemaphysalis longicornis</name>
    <name type="common">Bush tick</name>
    <dbReference type="NCBI Taxonomy" id="44386"/>
    <lineage>
        <taxon>Eukaryota</taxon>
        <taxon>Metazoa</taxon>
        <taxon>Ecdysozoa</taxon>
        <taxon>Arthropoda</taxon>
        <taxon>Chelicerata</taxon>
        <taxon>Arachnida</taxon>
        <taxon>Acari</taxon>
        <taxon>Parasitiformes</taxon>
        <taxon>Ixodida</taxon>
        <taxon>Ixodoidea</taxon>
        <taxon>Ixodidae</taxon>
        <taxon>Haemaphysalinae</taxon>
        <taxon>Haemaphysalis</taxon>
    </lineage>
</organism>
<dbReference type="Proteomes" id="UP000821853">
    <property type="component" value="Chromosome 1"/>
</dbReference>
<proteinExistence type="predicted"/>
<dbReference type="EMBL" id="JABSTR010000001">
    <property type="protein sequence ID" value="KAH9359847.1"/>
    <property type="molecule type" value="Genomic_DNA"/>
</dbReference>
<sequence length="488" mass="53842">MGTSGPQECLRSPPSRRQSAPTTIVMKFTDYSNIANFPVGTLGFAIHRAAGLATQERADTFIKVRKRQNLVVLSTYWASAVQKLLSLTEITLLGIVHTVTCYKALDPANTRGVLHGVPLGFSREQIRASLVIPGHRILDFRRMGDSHSIIITIEGTRLPREAIFCSAISRLYPPHIHCRPCLHCLSLHHRTDVCPTRTEFVRCRDCGTKFPPYQDPTDTPHDCQLRCFNCQGDHCATDHSCHAWKAATRALRNRARTIRNRYRYGLARTPICGDASALPGESPSDHHTPSGGSRTSSRVPQGTPNGSHGEDLLREQSCNQSQHRRDQSRCDRSQVTADPSDLRLQSPHSPRGASTASRQVADAVASHAASVGGDGRFVGAFMDGCATLDGMFTRLFHVYALLSEEENFADPELPGVAHGAIPRRSAHSVLEAPQDDSGSRLVLPTPRVSDVVRVLNGSRELRQFIAGSISQLRQFLRLRLPFSQETER</sequence>
<accession>A0A9J6FAX2</accession>
<dbReference type="VEuPathDB" id="VectorBase:HLOH_058257"/>
<keyword evidence="3" id="KW-1185">Reference proteome</keyword>
<name>A0A9J6FAX2_HAELO</name>
<feature type="compositionally biased region" description="Polar residues" evidence="1">
    <location>
        <begin position="346"/>
        <end position="358"/>
    </location>
</feature>
<evidence type="ECO:0000313" key="2">
    <source>
        <dbReference type="EMBL" id="KAH9359847.1"/>
    </source>
</evidence>
<protein>
    <submittedName>
        <fullName evidence="2">Uncharacterized protein</fullName>
    </submittedName>
</protein>
<dbReference type="OrthoDB" id="3039988at2759"/>
<comment type="caution">
    <text evidence="2">The sequence shown here is derived from an EMBL/GenBank/DDBJ whole genome shotgun (WGS) entry which is preliminary data.</text>
</comment>
<feature type="region of interest" description="Disordered" evidence="1">
    <location>
        <begin position="275"/>
        <end position="360"/>
    </location>
</feature>
<feature type="compositionally biased region" description="Basic and acidic residues" evidence="1">
    <location>
        <begin position="323"/>
        <end position="332"/>
    </location>
</feature>